<keyword evidence="4 10" id="KW-0862">Zinc</keyword>
<feature type="domain" description="C2H2-type" evidence="12">
    <location>
        <begin position="297"/>
        <end position="324"/>
    </location>
</feature>
<dbReference type="GO" id="GO:0005730">
    <property type="term" value="C:nucleolus"/>
    <property type="evidence" value="ECO:0007669"/>
    <property type="project" value="UniProtKB-SubCell"/>
</dbReference>
<reference evidence="13 14" key="1">
    <citation type="journal article" date="2010" name="Nature">
        <title>Genome sequencing and analysis of the model grass Brachypodium distachyon.</title>
        <authorList>
            <consortium name="International Brachypodium Initiative"/>
        </authorList>
    </citation>
    <scope>NUCLEOTIDE SEQUENCE [LARGE SCALE GENOMIC DNA]</scope>
    <source>
        <strain evidence="13 14">Bd21</strain>
    </source>
</reference>
<dbReference type="ExpressionAtlas" id="A0A2K2DGL9">
    <property type="expression patterns" value="baseline"/>
</dbReference>
<name>A0A2K2DGL9_BRADI</name>
<dbReference type="InterPro" id="IPR013087">
    <property type="entry name" value="Znf_C2H2_type"/>
</dbReference>
<dbReference type="GO" id="GO:0016787">
    <property type="term" value="F:hydrolase activity"/>
    <property type="evidence" value="ECO:0007669"/>
    <property type="project" value="UniProtKB-KW"/>
</dbReference>
<dbReference type="Pfam" id="PF17800">
    <property type="entry name" value="NPL"/>
    <property type="match status" value="1"/>
</dbReference>
<evidence type="ECO:0000256" key="5">
    <source>
        <dbReference type="ARBA" id="ARBA00022801"/>
    </source>
</evidence>
<comment type="subcellular location">
    <subcellularLocation>
        <location evidence="1">Nucleus</location>
        <location evidence="1">Nucleolus</location>
    </subcellularLocation>
</comment>
<evidence type="ECO:0000256" key="1">
    <source>
        <dbReference type="ARBA" id="ARBA00004604"/>
    </source>
</evidence>
<keyword evidence="4 10" id="KW-0479">Metal-binding</keyword>
<keyword evidence="15" id="KW-1185">Reference proteome</keyword>
<feature type="compositionally biased region" description="Basic and acidic residues" evidence="11">
    <location>
        <begin position="283"/>
        <end position="292"/>
    </location>
</feature>
<dbReference type="GO" id="GO:0008270">
    <property type="term" value="F:zinc ion binding"/>
    <property type="evidence" value="ECO:0007669"/>
    <property type="project" value="UniProtKB-KW"/>
</dbReference>
<evidence type="ECO:0000256" key="10">
    <source>
        <dbReference type="PROSITE-ProRule" id="PRU00042"/>
    </source>
</evidence>
<feature type="region of interest" description="Disordered" evidence="11">
    <location>
        <begin position="273"/>
        <end position="295"/>
    </location>
</feature>
<evidence type="ECO:0000313" key="13">
    <source>
        <dbReference type="EMBL" id="PNT73425.1"/>
    </source>
</evidence>
<feature type="compositionally biased region" description="Basic and acidic residues" evidence="11">
    <location>
        <begin position="195"/>
        <end position="208"/>
    </location>
</feature>
<dbReference type="PROSITE" id="PS00028">
    <property type="entry name" value="ZINC_FINGER_C2H2_1"/>
    <property type="match status" value="1"/>
</dbReference>
<sequence>MSRSVYVNGSISSTANYFTGGVVVKPGETVKCDPGESHYHISQIALEADNMKENVEVFVNVGGKRIMLGTLSVDKHPQVVTDQVFDKEFELVHSSMTSNICFTGYQFKIVKSSNSSSKEGDDSDEEVPLAIPLDSNTDDYKNNQATHGVNKLTASRPADAPCSISKAAVQETDSLEGPEGDHKDKTAAQDPSDDNDSKGSDQDMDHTPKKMKGNKRPVETPLKTPSAKKTNIASPTVGKKTGSCVGKKSAHVHVATPYPAKQAHKISEHVHVATPHPAKHARKTPENSDKSKQSASYFCNSCNRTFNSSMGLEDHSRMKHGAAK</sequence>
<feature type="region of interest" description="Disordered" evidence="11">
    <location>
        <begin position="113"/>
        <end position="144"/>
    </location>
</feature>
<reference evidence="14" key="3">
    <citation type="submission" date="2018-08" db="UniProtKB">
        <authorList>
            <consortium name="EnsemblPlants"/>
        </authorList>
    </citation>
    <scope>IDENTIFICATION</scope>
    <source>
        <strain evidence="14">cv. Bd21</strain>
    </source>
</reference>
<keyword evidence="3" id="KW-0678">Repressor</keyword>
<protein>
    <recommendedName>
        <fullName evidence="12">C2H2-type domain-containing protein</fullName>
    </recommendedName>
</protein>
<comment type="similarity">
    <text evidence="2">Belongs to the histone deacetylase HD2 family.</text>
</comment>
<proteinExistence type="inferred from homology"/>
<evidence type="ECO:0000256" key="4">
    <source>
        <dbReference type="ARBA" id="ARBA00022771"/>
    </source>
</evidence>
<evidence type="ECO:0000256" key="11">
    <source>
        <dbReference type="SAM" id="MobiDB-lite"/>
    </source>
</evidence>
<dbReference type="Proteomes" id="UP000008810">
    <property type="component" value="Chromosome 2"/>
</dbReference>
<keyword evidence="8" id="KW-0804">Transcription</keyword>
<accession>A0A2K2DGL9</accession>
<reference evidence="13" key="2">
    <citation type="submission" date="2017-06" db="EMBL/GenBank/DDBJ databases">
        <title>WGS assembly of Brachypodium distachyon.</title>
        <authorList>
            <consortium name="The International Brachypodium Initiative"/>
            <person name="Lucas S."/>
            <person name="Harmon-Smith M."/>
            <person name="Lail K."/>
            <person name="Tice H."/>
            <person name="Grimwood J."/>
            <person name="Bruce D."/>
            <person name="Barry K."/>
            <person name="Shu S."/>
            <person name="Lindquist E."/>
            <person name="Wang M."/>
            <person name="Pitluck S."/>
            <person name="Vogel J.P."/>
            <person name="Garvin D.F."/>
            <person name="Mockler T.C."/>
            <person name="Schmutz J."/>
            <person name="Rokhsar D."/>
            <person name="Bevan M.W."/>
        </authorList>
    </citation>
    <scope>NUCLEOTIDE SEQUENCE</scope>
    <source>
        <strain evidence="13">Bd21</strain>
    </source>
</reference>
<keyword evidence="6" id="KW-0156">Chromatin regulator</keyword>
<evidence type="ECO:0000256" key="9">
    <source>
        <dbReference type="ARBA" id="ARBA00023242"/>
    </source>
</evidence>
<dbReference type="InterPro" id="IPR041232">
    <property type="entry name" value="NPL"/>
</dbReference>
<evidence type="ECO:0000313" key="15">
    <source>
        <dbReference type="Proteomes" id="UP000008810"/>
    </source>
</evidence>
<dbReference type="PROSITE" id="PS50157">
    <property type="entry name" value="ZINC_FINGER_C2H2_2"/>
    <property type="match status" value="1"/>
</dbReference>
<keyword evidence="4 10" id="KW-0863">Zinc-finger</keyword>
<feature type="region of interest" description="Disordered" evidence="11">
    <location>
        <begin position="170"/>
        <end position="248"/>
    </location>
</feature>
<dbReference type="EnsemblPlants" id="PNT73425">
    <property type="protein sequence ID" value="PNT73425"/>
    <property type="gene ID" value="BRADI_2g58250v3"/>
</dbReference>
<dbReference type="GO" id="GO:0006325">
    <property type="term" value="P:chromatin organization"/>
    <property type="evidence" value="ECO:0007669"/>
    <property type="project" value="UniProtKB-KW"/>
</dbReference>
<evidence type="ECO:0000256" key="3">
    <source>
        <dbReference type="ARBA" id="ARBA00022491"/>
    </source>
</evidence>
<keyword evidence="9" id="KW-0539">Nucleus</keyword>
<keyword evidence="7" id="KW-0805">Transcription regulation</keyword>
<evidence type="ECO:0000256" key="2">
    <source>
        <dbReference type="ARBA" id="ARBA00006673"/>
    </source>
</evidence>
<dbReference type="EMBL" id="CM000881">
    <property type="protein sequence ID" value="PNT73425.1"/>
    <property type="molecule type" value="Genomic_DNA"/>
</dbReference>
<dbReference type="OrthoDB" id="2019803at2759"/>
<dbReference type="Gramene" id="PNT73425">
    <property type="protein sequence ID" value="PNT73425"/>
    <property type="gene ID" value="BRADI_2g58250v3"/>
</dbReference>
<keyword evidence="5" id="KW-0378">Hydrolase</keyword>
<evidence type="ECO:0000313" key="14">
    <source>
        <dbReference type="EnsemblPlants" id="PNT73425"/>
    </source>
</evidence>
<evidence type="ECO:0000256" key="6">
    <source>
        <dbReference type="ARBA" id="ARBA00022853"/>
    </source>
</evidence>
<evidence type="ECO:0000256" key="7">
    <source>
        <dbReference type="ARBA" id="ARBA00023015"/>
    </source>
</evidence>
<organism evidence="13">
    <name type="scientific">Brachypodium distachyon</name>
    <name type="common">Purple false brome</name>
    <name type="synonym">Trachynia distachya</name>
    <dbReference type="NCBI Taxonomy" id="15368"/>
    <lineage>
        <taxon>Eukaryota</taxon>
        <taxon>Viridiplantae</taxon>
        <taxon>Streptophyta</taxon>
        <taxon>Embryophyta</taxon>
        <taxon>Tracheophyta</taxon>
        <taxon>Spermatophyta</taxon>
        <taxon>Magnoliopsida</taxon>
        <taxon>Liliopsida</taxon>
        <taxon>Poales</taxon>
        <taxon>Poaceae</taxon>
        <taxon>BOP clade</taxon>
        <taxon>Pooideae</taxon>
        <taxon>Stipodae</taxon>
        <taxon>Brachypodieae</taxon>
        <taxon>Brachypodium</taxon>
    </lineage>
</organism>
<gene>
    <name evidence="14" type="primary">LOC100837477</name>
    <name evidence="13" type="ORF">BRADI_2g58250v3</name>
</gene>
<dbReference type="STRING" id="15368.A0A2K2DGL9"/>
<dbReference type="Gene3D" id="2.60.120.340">
    <property type="entry name" value="Nucleoplasmin core domain"/>
    <property type="match status" value="1"/>
</dbReference>
<dbReference type="AlphaFoldDB" id="A0A2K2DGL9"/>
<evidence type="ECO:0000256" key="8">
    <source>
        <dbReference type="ARBA" id="ARBA00023163"/>
    </source>
</evidence>
<evidence type="ECO:0000259" key="12">
    <source>
        <dbReference type="PROSITE" id="PS50157"/>
    </source>
</evidence>
<dbReference type="FunFam" id="2.60.120.340:FF:000004">
    <property type="entry name" value="Histone deacetylase HDT1"/>
    <property type="match status" value="1"/>
</dbReference>